<reference evidence="2 3" key="1">
    <citation type="submission" date="2018-05" db="EMBL/GenBank/DDBJ databases">
        <title>Complete genome sequence of Gordonia terrae NRRL B-16283.</title>
        <authorList>
            <person name="Garlena R.A."/>
            <person name="Russell D.A."/>
            <person name="Hatfull G.F."/>
        </authorList>
    </citation>
    <scope>NUCLEOTIDE SEQUENCE [LARGE SCALE GENOMIC DNA]</scope>
    <source>
        <strain evidence="2 3">NRRL B-16283</strain>
    </source>
</reference>
<organism evidence="2 3">
    <name type="scientific">Gordonia terrae</name>
    <dbReference type="NCBI Taxonomy" id="2055"/>
    <lineage>
        <taxon>Bacteria</taxon>
        <taxon>Bacillati</taxon>
        <taxon>Actinomycetota</taxon>
        <taxon>Actinomycetes</taxon>
        <taxon>Mycobacteriales</taxon>
        <taxon>Gordoniaceae</taxon>
        <taxon>Gordonia</taxon>
    </lineage>
</organism>
<protein>
    <submittedName>
        <fullName evidence="2">Uncharacterized protein</fullName>
    </submittedName>
</protein>
<gene>
    <name evidence="2" type="ORF">DLJ61_16130</name>
</gene>
<feature type="compositionally biased region" description="Basic and acidic residues" evidence="1">
    <location>
        <begin position="102"/>
        <end position="114"/>
    </location>
</feature>
<sequence>MTDHERLDRTDVRGETTHHIAEAQMVEAVGGQRQHMCECIAPECGEKPLGDPGAQIVVGSVDHRGQQVERDVDPRDGGEWAEIGRHQHIVDESLEQCDLGDGDQRGDHRQREAGEQPPPDGTKPWRERAKDLQHSQSRGVFHERSVMVRGRNSAESDGREAMTGDIHPCVVTVPPVVPSGTVLTLMGVDEVSVSST</sequence>
<accession>A0AAD0NYF7</accession>
<evidence type="ECO:0000256" key="1">
    <source>
        <dbReference type="SAM" id="MobiDB-lite"/>
    </source>
</evidence>
<evidence type="ECO:0000313" key="2">
    <source>
        <dbReference type="EMBL" id="AWO84833.1"/>
    </source>
</evidence>
<name>A0AAD0NYF7_9ACTN</name>
<proteinExistence type="predicted"/>
<dbReference type="EMBL" id="CP029604">
    <property type="protein sequence ID" value="AWO84833.1"/>
    <property type="molecule type" value="Genomic_DNA"/>
</dbReference>
<feature type="compositionally biased region" description="Basic and acidic residues" evidence="1">
    <location>
        <begin position="123"/>
        <end position="133"/>
    </location>
</feature>
<dbReference type="Proteomes" id="UP000247118">
    <property type="component" value="Chromosome"/>
</dbReference>
<evidence type="ECO:0000313" key="3">
    <source>
        <dbReference type="Proteomes" id="UP000247118"/>
    </source>
</evidence>
<dbReference type="AlphaFoldDB" id="A0AAD0NYF7"/>
<feature type="region of interest" description="Disordered" evidence="1">
    <location>
        <begin position="93"/>
        <end position="139"/>
    </location>
</feature>